<evidence type="ECO:0000256" key="2">
    <source>
        <dbReference type="ARBA" id="ARBA00022692"/>
    </source>
</evidence>
<dbReference type="InterPro" id="IPR006838">
    <property type="entry name" value="ADTRP_AIG1"/>
</dbReference>
<comment type="subcellular location">
    <subcellularLocation>
        <location evidence="1">Endomembrane system</location>
        <topology evidence="1">Multi-pass membrane protein</topology>
    </subcellularLocation>
</comment>
<gene>
    <name evidence="6" type="ORF">B0A49_02738</name>
</gene>
<dbReference type="EMBL" id="NAJN01000213">
    <property type="protein sequence ID" value="TKA76903.1"/>
    <property type="molecule type" value="Genomic_DNA"/>
</dbReference>
<reference evidence="6 7" key="1">
    <citation type="submission" date="2017-03" db="EMBL/GenBank/DDBJ databases">
        <title>Genomes of endolithic fungi from Antarctica.</title>
        <authorList>
            <person name="Coleine C."/>
            <person name="Masonjones S."/>
            <person name="Stajich J.E."/>
        </authorList>
    </citation>
    <scope>NUCLEOTIDE SEQUENCE [LARGE SCALE GENOMIC DNA]</scope>
    <source>
        <strain evidence="6 7">CCFEE 5187</strain>
    </source>
</reference>
<dbReference type="GO" id="GO:0016020">
    <property type="term" value="C:membrane"/>
    <property type="evidence" value="ECO:0007669"/>
    <property type="project" value="InterPro"/>
</dbReference>
<protein>
    <recommendedName>
        <fullName evidence="8">FAR-17a/AIG1-like protein</fullName>
    </recommendedName>
</protein>
<accession>A0A4U0XN92</accession>
<name>A0A4U0XN92_9PEZI</name>
<comment type="caution">
    <text evidence="6">The sequence shown here is derived from an EMBL/GenBank/DDBJ whole genome shotgun (WGS) entry which is preliminary data.</text>
</comment>
<feature type="transmembrane region" description="Helical" evidence="5">
    <location>
        <begin position="159"/>
        <end position="179"/>
    </location>
</feature>
<keyword evidence="7" id="KW-1185">Reference proteome</keyword>
<dbReference type="PANTHER" id="PTHR10989">
    <property type="entry name" value="ANDROGEN-INDUCED PROTEIN 1-RELATED"/>
    <property type="match status" value="1"/>
</dbReference>
<dbReference type="GO" id="GO:0012505">
    <property type="term" value="C:endomembrane system"/>
    <property type="evidence" value="ECO:0007669"/>
    <property type="project" value="UniProtKB-SubCell"/>
</dbReference>
<dbReference type="AlphaFoldDB" id="A0A4U0XN92"/>
<keyword evidence="3 5" id="KW-1133">Transmembrane helix</keyword>
<evidence type="ECO:0000313" key="6">
    <source>
        <dbReference type="EMBL" id="TKA76903.1"/>
    </source>
</evidence>
<dbReference type="PANTHER" id="PTHR10989:SF16">
    <property type="entry name" value="AT02829P-RELATED"/>
    <property type="match status" value="1"/>
</dbReference>
<feature type="transmembrane region" description="Helical" evidence="5">
    <location>
        <begin position="199"/>
        <end position="220"/>
    </location>
</feature>
<evidence type="ECO:0000256" key="3">
    <source>
        <dbReference type="ARBA" id="ARBA00022989"/>
    </source>
</evidence>
<dbReference type="Proteomes" id="UP000308768">
    <property type="component" value="Unassembled WGS sequence"/>
</dbReference>
<dbReference type="OrthoDB" id="1898221at2759"/>
<proteinExistence type="predicted"/>
<evidence type="ECO:0000256" key="1">
    <source>
        <dbReference type="ARBA" id="ARBA00004127"/>
    </source>
</evidence>
<evidence type="ECO:0000256" key="5">
    <source>
        <dbReference type="SAM" id="Phobius"/>
    </source>
</evidence>
<dbReference type="Pfam" id="PF04750">
    <property type="entry name" value="Far-17a_AIG1"/>
    <property type="match status" value="1"/>
</dbReference>
<evidence type="ECO:0008006" key="8">
    <source>
        <dbReference type="Google" id="ProtNLM"/>
    </source>
</evidence>
<feature type="transmembrane region" description="Helical" evidence="5">
    <location>
        <begin position="62"/>
        <end position="83"/>
    </location>
</feature>
<keyword evidence="2 5" id="KW-0812">Transmembrane</keyword>
<sequence length="247" mass="27384">MPSTNNAHSLLRRHHLQRMHSPSRGLSAAMHIAGLASFAYSFNYLVVNPNPINDSYGWHLQYLTIIGLSLATTTFFFALLSDVTLSPRLFVVKNALSVASAPLEVLISILYWTLRAIDPALVLPEWAPRLALSADVTFHALPAMLLVLDLLFFSPPWTISALPAVGLSGVIAFSYWFWVELCYQHNGFYPYPLFEALTTPWRIVLFGGSALVMSLSTYSLQWLYATVNGRPIASGETRARPGDAKRG</sequence>
<dbReference type="STRING" id="331657.A0A4U0XN92"/>
<evidence type="ECO:0000313" key="7">
    <source>
        <dbReference type="Proteomes" id="UP000308768"/>
    </source>
</evidence>
<feature type="transmembrane region" description="Helical" evidence="5">
    <location>
        <begin position="21"/>
        <end position="42"/>
    </location>
</feature>
<organism evidence="6 7">
    <name type="scientific">Cryomyces minteri</name>
    <dbReference type="NCBI Taxonomy" id="331657"/>
    <lineage>
        <taxon>Eukaryota</taxon>
        <taxon>Fungi</taxon>
        <taxon>Dikarya</taxon>
        <taxon>Ascomycota</taxon>
        <taxon>Pezizomycotina</taxon>
        <taxon>Dothideomycetes</taxon>
        <taxon>Dothideomycetes incertae sedis</taxon>
        <taxon>Cryomyces</taxon>
    </lineage>
</organism>
<feature type="transmembrane region" description="Helical" evidence="5">
    <location>
        <begin position="95"/>
        <end position="114"/>
    </location>
</feature>
<keyword evidence="4 5" id="KW-0472">Membrane</keyword>
<evidence type="ECO:0000256" key="4">
    <source>
        <dbReference type="ARBA" id="ARBA00023136"/>
    </source>
</evidence>